<keyword evidence="2" id="KW-1185">Reference proteome</keyword>
<protein>
    <recommendedName>
        <fullName evidence="3">ArpU family transcriptional regulator</fullName>
    </recommendedName>
</protein>
<comment type="caution">
    <text evidence="1">The sequence shown here is derived from an EMBL/GenBank/DDBJ whole genome shotgun (WGS) entry which is preliminary data.</text>
</comment>
<dbReference type="EMBL" id="SRHY01000014">
    <property type="protein sequence ID" value="TFJ92828.1"/>
    <property type="molecule type" value="Genomic_DNA"/>
</dbReference>
<dbReference type="InterPro" id="IPR006524">
    <property type="entry name" value="ArpU-like"/>
</dbReference>
<dbReference type="NCBIfam" id="TIGR01637">
    <property type="entry name" value="phage_arpU"/>
    <property type="match status" value="1"/>
</dbReference>
<dbReference type="Proteomes" id="UP000298484">
    <property type="component" value="Unassembled WGS sequence"/>
</dbReference>
<gene>
    <name evidence="1" type="ORF">E4U82_09785</name>
</gene>
<evidence type="ECO:0000313" key="1">
    <source>
        <dbReference type="EMBL" id="TFJ92828.1"/>
    </source>
</evidence>
<proteinExistence type="predicted"/>
<reference evidence="1 2" key="1">
    <citation type="submission" date="2019-03" db="EMBL/GenBank/DDBJ databases">
        <title>Genome sequence of Lentibacillus salicampi ATCC BAA-719.</title>
        <authorList>
            <person name="Maclea K.S."/>
            <person name="Simoes Junior M."/>
        </authorList>
    </citation>
    <scope>NUCLEOTIDE SEQUENCE [LARGE SCALE GENOMIC DNA]</scope>
    <source>
        <strain evidence="1 2">ATCC BAA-719</strain>
    </source>
</reference>
<dbReference type="AlphaFoldDB" id="A0A4Y9AAA2"/>
<organism evidence="1 2">
    <name type="scientific">Lentibacillus salicampi</name>
    <dbReference type="NCBI Taxonomy" id="175306"/>
    <lineage>
        <taxon>Bacteria</taxon>
        <taxon>Bacillati</taxon>
        <taxon>Bacillota</taxon>
        <taxon>Bacilli</taxon>
        <taxon>Bacillales</taxon>
        <taxon>Bacillaceae</taxon>
        <taxon>Lentibacillus</taxon>
    </lineage>
</organism>
<dbReference type="RefSeq" id="WP_135110018.1">
    <property type="nucleotide sequence ID" value="NZ_SRHY01000014.1"/>
</dbReference>
<accession>A0A4Y9AAA2</accession>
<sequence length="161" mass="18890">MQFSSEVENLFTQEEIGEILKDEQQFYIEHAEKNWLDRYFKIKAMATETQVPSIVSSISDMPHGSSNFKKSKTEMYALKAIQVSEWLEILHSAIQSLSPIEQELIELKYLRKRNDGSRYSDEAIYPQLYVGRKKYYKMKREALDILGRKLYGVFSERGTSK</sequence>
<evidence type="ECO:0000313" key="2">
    <source>
        <dbReference type="Proteomes" id="UP000298484"/>
    </source>
</evidence>
<evidence type="ECO:0008006" key="3">
    <source>
        <dbReference type="Google" id="ProtNLM"/>
    </source>
</evidence>
<dbReference type="OrthoDB" id="2703631at2"/>
<name>A0A4Y9AAA2_9BACI</name>